<name>A0A0F9SWT4_9ZZZZ</name>
<feature type="non-terminal residue" evidence="1">
    <location>
        <position position="107"/>
    </location>
</feature>
<proteinExistence type="predicted"/>
<accession>A0A0F9SWT4</accession>
<protein>
    <submittedName>
        <fullName evidence="1">Uncharacterized protein</fullName>
    </submittedName>
</protein>
<sequence length="107" mass="12082">MILFHATDPKNVQNILKRGLVPSLAWLKRFPPKLLDHPILSEKNQKFVFLVSPDGLDGFVEDVLDRGKIGLKVEIPSNIQLTDLGSATGILVTRQVIPPNFIERMRR</sequence>
<dbReference type="EMBL" id="LAZR01000386">
    <property type="protein sequence ID" value="KKN71334.1"/>
    <property type="molecule type" value="Genomic_DNA"/>
</dbReference>
<gene>
    <name evidence="1" type="ORF">LCGC14_0422440</name>
</gene>
<organism evidence="1">
    <name type="scientific">marine sediment metagenome</name>
    <dbReference type="NCBI Taxonomy" id="412755"/>
    <lineage>
        <taxon>unclassified sequences</taxon>
        <taxon>metagenomes</taxon>
        <taxon>ecological metagenomes</taxon>
    </lineage>
</organism>
<reference evidence="1" key="1">
    <citation type="journal article" date="2015" name="Nature">
        <title>Complex archaea that bridge the gap between prokaryotes and eukaryotes.</title>
        <authorList>
            <person name="Spang A."/>
            <person name="Saw J.H."/>
            <person name="Jorgensen S.L."/>
            <person name="Zaremba-Niedzwiedzka K."/>
            <person name="Martijn J."/>
            <person name="Lind A.E."/>
            <person name="van Eijk R."/>
            <person name="Schleper C."/>
            <person name="Guy L."/>
            <person name="Ettema T.J."/>
        </authorList>
    </citation>
    <scope>NUCLEOTIDE SEQUENCE</scope>
</reference>
<comment type="caution">
    <text evidence="1">The sequence shown here is derived from an EMBL/GenBank/DDBJ whole genome shotgun (WGS) entry which is preliminary data.</text>
</comment>
<dbReference type="AlphaFoldDB" id="A0A0F9SWT4"/>
<evidence type="ECO:0000313" key="1">
    <source>
        <dbReference type="EMBL" id="KKN71334.1"/>
    </source>
</evidence>